<gene>
    <name evidence="1" type="ORF">V5E97_11480</name>
</gene>
<protein>
    <submittedName>
        <fullName evidence="1">Uncharacterized protein</fullName>
    </submittedName>
</protein>
<dbReference type="AlphaFoldDB" id="A0AAU7CNP3"/>
<dbReference type="EMBL" id="CP155447">
    <property type="protein sequence ID" value="XBH06628.1"/>
    <property type="molecule type" value="Genomic_DNA"/>
</dbReference>
<reference evidence="1" key="1">
    <citation type="submission" date="2024-05" db="EMBL/GenBank/DDBJ databases">
        <title>Planctomycetes of the genus Singulisphaera possess chitinolytic capabilities.</title>
        <authorList>
            <person name="Ivanova A."/>
        </authorList>
    </citation>
    <scope>NUCLEOTIDE SEQUENCE</scope>
    <source>
        <strain evidence="1">Ch08T</strain>
    </source>
</reference>
<name>A0AAU7CNP3_9BACT</name>
<dbReference type="RefSeq" id="WP_406699477.1">
    <property type="nucleotide sequence ID" value="NZ_CP155447.1"/>
</dbReference>
<accession>A0AAU7CNP3</accession>
<sequence length="634" mass="70379">MEIRAWTGERLDREEFALAVSADNTTDASHAKPVIASASSETHCCMIPPERFSEFLAVHRGLVLICHDAPSLALAVDAFFRQLDDAAGYEAFREFSRWCRLHDVRLLDQLVQIAGDGVHPVPRKLAELVTLDSSSRAGDGAEESRIAQEDMGTARDIIDRRLILDTALNAAAALQAYRDLRKKADAIIHEGQVPTETVERYGPLAVGLQTQGAIALHQASRNGLLSHVEAHDLESSWSQVLKAASDILLRNQAIRLPFDLEGNLIAIKRNGHLSYSDSRMHRWLHRMSDTILDIERVAMARPKTIQNELVLDYGVWAEHARCDPSLRAWFDLSAAADLKRCLTRASSGHSRQLNPNYEVVPRIRSIRPHLEAVARFETIQTFGPAGGGSLIVGTLTDLELRCLAELSERQFGSSYLAGLFRDGIDPSLVAASDWCGFGRDWRSLIGFREEYPEAFGNAMMRARVFLPATVHAVAAPIPMRILSQTTHLVIDGFQAQGYIRVLRTKVFPEIAELYSVETVANPSGRIRREMPSRVQAWSAACLDLADDVMKAILFTLFDAGYDLAGCTQNQFVLEVRRGMATGSEGQSELIPRINDLVKVAGRRLLEHVPISCKVVPAESWRPEKSPDLPDIEKM</sequence>
<proteinExistence type="predicted"/>
<evidence type="ECO:0000313" key="1">
    <source>
        <dbReference type="EMBL" id="XBH06628.1"/>
    </source>
</evidence>
<organism evidence="1">
    <name type="scientific">Singulisphaera sp. Ch08</name>
    <dbReference type="NCBI Taxonomy" id="3120278"/>
    <lineage>
        <taxon>Bacteria</taxon>
        <taxon>Pseudomonadati</taxon>
        <taxon>Planctomycetota</taxon>
        <taxon>Planctomycetia</taxon>
        <taxon>Isosphaerales</taxon>
        <taxon>Isosphaeraceae</taxon>
        <taxon>Singulisphaera</taxon>
    </lineage>
</organism>